<dbReference type="Proteomes" id="UP000837932">
    <property type="component" value="Unassembled WGS sequence"/>
</dbReference>
<gene>
    <name evidence="1" type="ORF">EMA8858_03687</name>
</gene>
<accession>A0ABM9AVG3</accession>
<keyword evidence="2" id="KW-1185">Reference proteome</keyword>
<dbReference type="EMBL" id="CAKLPY010000004">
    <property type="protein sequence ID" value="CAH0997553.1"/>
    <property type="molecule type" value="Genomic_DNA"/>
</dbReference>
<evidence type="ECO:0000313" key="2">
    <source>
        <dbReference type="Proteomes" id="UP000837932"/>
    </source>
</evidence>
<reference evidence="1" key="1">
    <citation type="submission" date="2021-12" db="EMBL/GenBank/DDBJ databases">
        <authorList>
            <person name="Rodrigo-Torres L."/>
            <person name="Arahal R. D."/>
            <person name="Lucena T."/>
        </authorList>
    </citation>
    <scope>NUCLEOTIDE SEQUENCE</scope>
    <source>
        <strain evidence="1">CECT 8858</strain>
    </source>
</reference>
<proteinExistence type="predicted"/>
<name>A0ABM9AVG3_9BACT</name>
<evidence type="ECO:0000313" key="1">
    <source>
        <dbReference type="EMBL" id="CAH0997553.1"/>
    </source>
</evidence>
<organism evidence="1 2">
    <name type="scientific">Emticicia aquatica</name>
    <dbReference type="NCBI Taxonomy" id="1681835"/>
    <lineage>
        <taxon>Bacteria</taxon>
        <taxon>Pseudomonadati</taxon>
        <taxon>Bacteroidota</taxon>
        <taxon>Cytophagia</taxon>
        <taxon>Cytophagales</taxon>
        <taxon>Leadbetterellaceae</taxon>
        <taxon>Emticicia</taxon>
    </lineage>
</organism>
<comment type="caution">
    <text evidence="1">The sequence shown here is derived from an EMBL/GenBank/DDBJ whole genome shotgun (WGS) entry which is preliminary data.</text>
</comment>
<sequence length="32" mass="3777">MIKEVSIEAENYSNIFKIVFKFKNLPQKGVDF</sequence>
<protein>
    <submittedName>
        <fullName evidence="1">Uncharacterized protein</fullName>
    </submittedName>
</protein>